<reference evidence="7 8" key="1">
    <citation type="submission" date="2019-12" db="EMBL/GenBank/DDBJ databases">
        <title>Halocatena pleomorpha gen. nov. sp. nov., an extremely halophilic archaeon of family Halobacteriaceae isolated from saltpan soil.</title>
        <authorList>
            <person name="Pal Y."/>
            <person name="Verma A."/>
            <person name="Krishnamurthi S."/>
            <person name="Kumar P."/>
        </authorList>
    </citation>
    <scope>NUCLEOTIDE SEQUENCE [LARGE SCALE GENOMIC DNA]</scope>
    <source>
        <strain evidence="7 8">JCM 16495</strain>
    </source>
</reference>
<evidence type="ECO:0000256" key="4">
    <source>
        <dbReference type="ARBA" id="ARBA00022691"/>
    </source>
</evidence>
<dbReference type="PANTHER" id="PTHR10629:SF52">
    <property type="entry name" value="DNA (CYTOSINE-5)-METHYLTRANSFERASE 1"/>
    <property type="match status" value="1"/>
</dbReference>
<dbReference type="InterPro" id="IPR018117">
    <property type="entry name" value="C5_DNA_meth_AS"/>
</dbReference>
<dbReference type="GO" id="GO:0003677">
    <property type="term" value="F:DNA binding"/>
    <property type="evidence" value="ECO:0007669"/>
    <property type="project" value="TreeGrafter"/>
</dbReference>
<evidence type="ECO:0000313" key="7">
    <source>
        <dbReference type="EMBL" id="MWG36683.1"/>
    </source>
</evidence>
<dbReference type="PANTHER" id="PTHR10629">
    <property type="entry name" value="CYTOSINE-SPECIFIC METHYLTRANSFERASE"/>
    <property type="match status" value="1"/>
</dbReference>
<dbReference type="PROSITE" id="PS51679">
    <property type="entry name" value="SAM_MT_C5"/>
    <property type="match status" value="1"/>
</dbReference>
<dbReference type="OrthoDB" id="5033at2157"/>
<dbReference type="PROSITE" id="PS00095">
    <property type="entry name" value="C5_MTASE_2"/>
    <property type="match status" value="1"/>
</dbReference>
<sequence>MNDPPVAIDLFCGAGGFTQGLKNAGYEVCWAIDSDAAAVEAYQENHNHEVLPEDIRGTEPETDGPDIEPGELDLIAGGPPCPSFSMIGRSKLDSLEDRGASEDERNLLYRHFLRYVAYFEPRAFVMENVPGLLRDTAIVETGVIQQLLPVDPADESAEKRVGQEVPVPDIILDEMRSLGYHADWQRVDAADYGVPQHRERVFFIGVRDNDELPDLSRWATHREPRSDEETKMRVRSEPGAFTQTPQTSLTKEEALPPFEADRNPGEPYLTVADAILDLPPVSPDGEMPPVQATSYTLPPVSPYQQWLRDVPRDETWDEQELRNHSCRWHNHLDLSIYKLLGHGVGWNIGEVSQELQPYRDDVFRDKYKKQNPAKPASTILAHIQKDGHMFIHPTEARSLTVREAARLQSFRDRYWLPESRTKAYRLVGNAVPPRLGEAVGVAIRKGVLEET</sequence>
<dbReference type="EC" id="2.1.1.37" evidence="1"/>
<dbReference type="PRINTS" id="PR00105">
    <property type="entry name" value="C5METTRFRASE"/>
</dbReference>
<dbReference type="EMBL" id="WSZK01000038">
    <property type="protein sequence ID" value="MWG36683.1"/>
    <property type="molecule type" value="Genomic_DNA"/>
</dbReference>
<feature type="compositionally biased region" description="Basic and acidic residues" evidence="6">
    <location>
        <begin position="221"/>
        <end position="236"/>
    </location>
</feature>
<dbReference type="Gene3D" id="3.90.120.10">
    <property type="entry name" value="DNA Methylase, subunit A, domain 2"/>
    <property type="match status" value="1"/>
</dbReference>
<accession>A0A6B0GVS8</accession>
<gene>
    <name evidence="7" type="primary">dcm</name>
    <name evidence="7" type="ORF">GQS65_19700</name>
</gene>
<organism evidence="7 8">
    <name type="scientific">Halomarina oriensis</name>
    <dbReference type="NCBI Taxonomy" id="671145"/>
    <lineage>
        <taxon>Archaea</taxon>
        <taxon>Methanobacteriati</taxon>
        <taxon>Methanobacteriota</taxon>
        <taxon>Stenosarchaea group</taxon>
        <taxon>Halobacteria</taxon>
        <taxon>Halobacteriales</taxon>
        <taxon>Natronomonadaceae</taxon>
        <taxon>Halomarina</taxon>
    </lineage>
</organism>
<dbReference type="Gene3D" id="3.40.50.150">
    <property type="entry name" value="Vaccinia Virus protein VP39"/>
    <property type="match status" value="1"/>
</dbReference>
<protein>
    <recommendedName>
        <fullName evidence="1">DNA (cytosine-5-)-methyltransferase</fullName>
        <ecNumber evidence="1">2.1.1.37</ecNumber>
    </recommendedName>
</protein>
<proteinExistence type="inferred from homology"/>
<evidence type="ECO:0000256" key="5">
    <source>
        <dbReference type="RuleBase" id="RU000416"/>
    </source>
</evidence>
<name>A0A6B0GVS8_9EURY</name>
<dbReference type="Proteomes" id="UP000451471">
    <property type="component" value="Unassembled WGS sequence"/>
</dbReference>
<dbReference type="GO" id="GO:0032259">
    <property type="term" value="P:methylation"/>
    <property type="evidence" value="ECO:0007669"/>
    <property type="project" value="UniProtKB-KW"/>
</dbReference>
<evidence type="ECO:0000256" key="1">
    <source>
        <dbReference type="ARBA" id="ARBA00011975"/>
    </source>
</evidence>
<dbReference type="InterPro" id="IPR001525">
    <property type="entry name" value="C5_MeTfrase"/>
</dbReference>
<evidence type="ECO:0000256" key="2">
    <source>
        <dbReference type="ARBA" id="ARBA00022603"/>
    </source>
</evidence>
<evidence type="ECO:0000313" key="8">
    <source>
        <dbReference type="Proteomes" id="UP000451471"/>
    </source>
</evidence>
<keyword evidence="4" id="KW-0949">S-adenosyl-L-methionine</keyword>
<dbReference type="RefSeq" id="WP_158206332.1">
    <property type="nucleotide sequence ID" value="NZ_WSZK01000038.1"/>
</dbReference>
<dbReference type="InterPro" id="IPR029063">
    <property type="entry name" value="SAM-dependent_MTases_sf"/>
</dbReference>
<keyword evidence="3 7" id="KW-0808">Transferase</keyword>
<evidence type="ECO:0000256" key="3">
    <source>
        <dbReference type="ARBA" id="ARBA00022679"/>
    </source>
</evidence>
<comment type="similarity">
    <text evidence="5">Belongs to the class I-like SAM-binding methyltransferase superfamily. C5-methyltransferase family.</text>
</comment>
<evidence type="ECO:0000256" key="6">
    <source>
        <dbReference type="SAM" id="MobiDB-lite"/>
    </source>
</evidence>
<dbReference type="AlphaFoldDB" id="A0A6B0GVS8"/>
<dbReference type="InterPro" id="IPR050390">
    <property type="entry name" value="C5-Methyltransferase"/>
</dbReference>
<dbReference type="GO" id="GO:0003886">
    <property type="term" value="F:DNA (cytosine-5-)-methyltransferase activity"/>
    <property type="evidence" value="ECO:0007669"/>
    <property type="project" value="UniProtKB-EC"/>
</dbReference>
<dbReference type="SUPFAM" id="SSF53335">
    <property type="entry name" value="S-adenosyl-L-methionine-dependent methyltransferases"/>
    <property type="match status" value="1"/>
</dbReference>
<feature type="region of interest" description="Disordered" evidence="6">
    <location>
        <begin position="221"/>
        <end position="257"/>
    </location>
</feature>
<dbReference type="NCBIfam" id="TIGR00675">
    <property type="entry name" value="dcm"/>
    <property type="match status" value="1"/>
</dbReference>
<dbReference type="Pfam" id="PF00145">
    <property type="entry name" value="DNA_methylase"/>
    <property type="match status" value="3"/>
</dbReference>
<dbReference type="GO" id="GO:0044027">
    <property type="term" value="P:negative regulation of gene expression via chromosomal CpG island methylation"/>
    <property type="evidence" value="ECO:0007669"/>
    <property type="project" value="TreeGrafter"/>
</dbReference>
<dbReference type="InterPro" id="IPR031303">
    <property type="entry name" value="C5_meth_CS"/>
</dbReference>
<keyword evidence="8" id="KW-1185">Reference proteome</keyword>
<comment type="caution">
    <text evidence="7">The sequence shown here is derived from an EMBL/GenBank/DDBJ whole genome shotgun (WGS) entry which is preliminary data.</text>
</comment>
<keyword evidence="2 7" id="KW-0489">Methyltransferase</keyword>
<dbReference type="PROSITE" id="PS00094">
    <property type="entry name" value="C5_MTASE_1"/>
    <property type="match status" value="1"/>
</dbReference>